<keyword evidence="2" id="KW-0813">Transport</keyword>
<comment type="similarity">
    <text evidence="1">Belongs to the ABC transporter superfamily.</text>
</comment>
<gene>
    <name evidence="5" type="ORF">VPK24_17295</name>
</gene>
<feature type="region of interest" description="Disordered" evidence="3">
    <location>
        <begin position="1"/>
        <end position="24"/>
    </location>
</feature>
<dbReference type="SUPFAM" id="SSF52540">
    <property type="entry name" value="P-loop containing nucleoside triphosphate hydrolases"/>
    <property type="match status" value="1"/>
</dbReference>
<sequence>MDAATPRSPLLACQGATQGGRSPLGPITGAIEPGERLLIVGAQAPEILRWWVRLSEPTAGDVLVQGQRVQTLDPVALRRRVAWVAPRSTLLAPTVAATLAYPLALLGQDSRAIEPAIQETCDRFGIPTSWLTRQAFQLTAAEQHWVAIARASLLQPLVLLLGDGFEGLTTEQSDRLQNLLQNQAFSSQTTAVVCTATTIAGLRAAPIATRCWVLTQGQLTTDRPASEMDWAALEKQFPSVNQAGLDSGLPDPEADWF</sequence>
<dbReference type="InterPro" id="IPR027417">
    <property type="entry name" value="P-loop_NTPase"/>
</dbReference>
<dbReference type="Proteomes" id="UP001604335">
    <property type="component" value="Unassembled WGS sequence"/>
</dbReference>
<evidence type="ECO:0000256" key="3">
    <source>
        <dbReference type="SAM" id="MobiDB-lite"/>
    </source>
</evidence>
<keyword evidence="5" id="KW-0547">Nucleotide-binding</keyword>
<accession>A0ABW7CE42</accession>
<dbReference type="GO" id="GO:0005524">
    <property type="term" value="F:ATP binding"/>
    <property type="evidence" value="ECO:0007669"/>
    <property type="project" value="UniProtKB-KW"/>
</dbReference>
<organism evidence="5 6">
    <name type="scientific">Limnothrix redekei LRLZ20PSL1</name>
    <dbReference type="NCBI Taxonomy" id="3112953"/>
    <lineage>
        <taxon>Bacteria</taxon>
        <taxon>Bacillati</taxon>
        <taxon>Cyanobacteriota</taxon>
        <taxon>Cyanophyceae</taxon>
        <taxon>Pseudanabaenales</taxon>
        <taxon>Pseudanabaenaceae</taxon>
        <taxon>Limnothrix</taxon>
    </lineage>
</organism>
<keyword evidence="6" id="KW-1185">Reference proteome</keyword>
<dbReference type="InterPro" id="IPR003439">
    <property type="entry name" value="ABC_transporter-like_ATP-bd"/>
</dbReference>
<dbReference type="RefSeq" id="WP_393015289.1">
    <property type="nucleotide sequence ID" value="NZ_JAZAQF010000090.1"/>
</dbReference>
<dbReference type="PANTHER" id="PTHR43117:SF4">
    <property type="entry name" value="OSMOPROTECTANT IMPORT ATP-BINDING PROTEIN OSMV"/>
    <property type="match status" value="1"/>
</dbReference>
<name>A0ABW7CE42_9CYAN</name>
<reference evidence="6" key="1">
    <citation type="journal article" date="2024" name="Algal Res.">
        <title>Biochemical, toxicological and genomic investigation of a high-biomass producing Limnothrix strain isolated from Italian shallow drinking water reservoir.</title>
        <authorList>
            <person name="Simonazzi M."/>
            <person name="Shishido T.K."/>
            <person name="Delbaje E."/>
            <person name="Wahlsten M."/>
            <person name="Fewer D.P."/>
            <person name="Sivonen K."/>
            <person name="Pezzolesi L."/>
            <person name="Pistocchi R."/>
        </authorList>
    </citation>
    <scope>NUCLEOTIDE SEQUENCE [LARGE SCALE GENOMIC DNA]</scope>
    <source>
        <strain evidence="6">LRLZ20PSL1</strain>
    </source>
</reference>
<dbReference type="PROSITE" id="PS50893">
    <property type="entry name" value="ABC_TRANSPORTER_2"/>
    <property type="match status" value="1"/>
</dbReference>
<protein>
    <submittedName>
        <fullName evidence="5">ATP-binding cassette domain-containing protein</fullName>
    </submittedName>
</protein>
<evidence type="ECO:0000259" key="4">
    <source>
        <dbReference type="PROSITE" id="PS50893"/>
    </source>
</evidence>
<keyword evidence="5" id="KW-0067">ATP-binding</keyword>
<dbReference type="Pfam" id="PF00005">
    <property type="entry name" value="ABC_tran"/>
    <property type="match status" value="1"/>
</dbReference>
<feature type="domain" description="ABC transporter" evidence="4">
    <location>
        <begin position="6"/>
        <end position="241"/>
    </location>
</feature>
<dbReference type="EMBL" id="JAZAQF010000090">
    <property type="protein sequence ID" value="MFG3819404.1"/>
    <property type="molecule type" value="Genomic_DNA"/>
</dbReference>
<evidence type="ECO:0000256" key="2">
    <source>
        <dbReference type="ARBA" id="ARBA00022448"/>
    </source>
</evidence>
<evidence type="ECO:0000256" key="1">
    <source>
        <dbReference type="ARBA" id="ARBA00005417"/>
    </source>
</evidence>
<dbReference type="PANTHER" id="PTHR43117">
    <property type="entry name" value="OSMOPROTECTANT IMPORT ATP-BINDING PROTEIN OSMV"/>
    <property type="match status" value="1"/>
</dbReference>
<comment type="caution">
    <text evidence="5">The sequence shown here is derived from an EMBL/GenBank/DDBJ whole genome shotgun (WGS) entry which is preliminary data.</text>
</comment>
<evidence type="ECO:0000313" key="5">
    <source>
        <dbReference type="EMBL" id="MFG3819404.1"/>
    </source>
</evidence>
<dbReference type="Gene3D" id="3.40.50.300">
    <property type="entry name" value="P-loop containing nucleotide triphosphate hydrolases"/>
    <property type="match status" value="1"/>
</dbReference>
<evidence type="ECO:0000313" key="6">
    <source>
        <dbReference type="Proteomes" id="UP001604335"/>
    </source>
</evidence>
<proteinExistence type="inferred from homology"/>